<evidence type="ECO:0000313" key="3">
    <source>
        <dbReference type="Proteomes" id="UP000077202"/>
    </source>
</evidence>
<dbReference type="Proteomes" id="UP000077202">
    <property type="component" value="Unassembled WGS sequence"/>
</dbReference>
<accession>A0A176W0F2</accession>
<name>A0A176W0F2_MARPO</name>
<protein>
    <submittedName>
        <fullName evidence="2">Uncharacterized protein</fullName>
    </submittedName>
</protein>
<keyword evidence="3" id="KW-1185">Reference proteome</keyword>
<evidence type="ECO:0000256" key="1">
    <source>
        <dbReference type="SAM" id="MobiDB-lite"/>
    </source>
</evidence>
<dbReference type="AlphaFoldDB" id="A0A176W0F2"/>
<sequence>MSHGPRRARGSKAQPSYHLLCSAQRMHSVQSDPPHDRPTDWVIDWHALSELSNIGAQIDDRSVVQADRPTEHDFSVRGVQQQQWEREEKKSLMIDETCVSLRCWAQSLGGLVWCQDTSVATSSAVSRLRDHMSPPKAPHSSTTTDDDDDADDQQSHMQTSSRKQDRSNVIVLQNLLQHE</sequence>
<evidence type="ECO:0000313" key="2">
    <source>
        <dbReference type="EMBL" id="OAE26558.1"/>
    </source>
</evidence>
<proteinExistence type="predicted"/>
<feature type="region of interest" description="Disordered" evidence="1">
    <location>
        <begin position="125"/>
        <end position="168"/>
    </location>
</feature>
<dbReference type="EMBL" id="LVLJ01002165">
    <property type="protein sequence ID" value="OAE26558.1"/>
    <property type="molecule type" value="Genomic_DNA"/>
</dbReference>
<gene>
    <name evidence="2" type="ORF">AXG93_3817s1210</name>
</gene>
<reference evidence="2" key="1">
    <citation type="submission" date="2016-03" db="EMBL/GenBank/DDBJ databases">
        <title>Mechanisms controlling the formation of the plant cell surface in tip-growing cells are functionally conserved among land plants.</title>
        <authorList>
            <person name="Honkanen S."/>
            <person name="Jones V.A."/>
            <person name="Morieri G."/>
            <person name="Champion C."/>
            <person name="Hetherington A.J."/>
            <person name="Kelly S."/>
            <person name="Saint-Marcoux D."/>
            <person name="Proust H."/>
            <person name="Prescott H."/>
            <person name="Dolan L."/>
        </authorList>
    </citation>
    <scope>NUCLEOTIDE SEQUENCE [LARGE SCALE GENOMIC DNA]</scope>
    <source>
        <tissue evidence="2">Whole gametophyte</tissue>
    </source>
</reference>
<organism evidence="2 3">
    <name type="scientific">Marchantia polymorpha subsp. ruderalis</name>
    <dbReference type="NCBI Taxonomy" id="1480154"/>
    <lineage>
        <taxon>Eukaryota</taxon>
        <taxon>Viridiplantae</taxon>
        <taxon>Streptophyta</taxon>
        <taxon>Embryophyta</taxon>
        <taxon>Marchantiophyta</taxon>
        <taxon>Marchantiopsida</taxon>
        <taxon>Marchantiidae</taxon>
        <taxon>Marchantiales</taxon>
        <taxon>Marchantiaceae</taxon>
        <taxon>Marchantia</taxon>
    </lineage>
</organism>
<comment type="caution">
    <text evidence="2">The sequence shown here is derived from an EMBL/GenBank/DDBJ whole genome shotgun (WGS) entry which is preliminary data.</text>
</comment>